<reference evidence="3 4" key="1">
    <citation type="journal article" date="2016" name="Virology">
        <title>The genomic content and context of auxiliary metabolic genes in marine cyanomyoviruses.</title>
        <authorList>
            <person name="Crummett L.T."/>
            <person name="Puxty R.J."/>
            <person name="Weihe C."/>
            <person name="Marston M.F."/>
            <person name="Martiny J.B."/>
        </authorList>
    </citation>
    <scope>NUCLEOTIDE SEQUENCE [LARGE SCALE GENOMIC DNA]</scope>
    <source>
        <strain evidence="1">0910CC49</strain>
        <strain evidence="2">0910SB42</strain>
    </source>
</reference>
<organism evidence="1 3">
    <name type="scientific">Synechococcus phage S-CAM7</name>
    <dbReference type="NCBI Taxonomy" id="1883368"/>
    <lineage>
        <taxon>Viruses</taxon>
        <taxon>Duplodnaviria</taxon>
        <taxon>Heunggongvirae</taxon>
        <taxon>Uroviricota</taxon>
        <taxon>Caudoviricetes</taxon>
        <taxon>Pantevenvirales</taxon>
        <taxon>Kyanoviridae</taxon>
        <taxon>Mazuvirus</taxon>
        <taxon>Mazuvirus scam7</taxon>
    </lineage>
</organism>
<evidence type="ECO:0000313" key="1">
    <source>
        <dbReference type="EMBL" id="AOV62110.1"/>
    </source>
</evidence>
<keyword evidence="3" id="KW-1185">Reference proteome</keyword>
<dbReference type="EMBL" id="KU686212">
    <property type="protein sequence ID" value="AOV62110.1"/>
    <property type="molecule type" value="Genomic_DNA"/>
</dbReference>
<dbReference type="Proteomes" id="UP000226384">
    <property type="component" value="Segment"/>
</dbReference>
<evidence type="ECO:0000313" key="3">
    <source>
        <dbReference type="Proteomes" id="UP000203902"/>
    </source>
</evidence>
<dbReference type="RefSeq" id="YP_009323119.1">
    <property type="nucleotide sequence ID" value="NC_031927.1"/>
</dbReference>
<protein>
    <submittedName>
        <fullName evidence="1">Uncharacterized protein</fullName>
    </submittedName>
</protein>
<dbReference type="KEGG" id="vg:30308240"/>
<sequence>MTNEQEVLQQFITKRIQLLRSSEELRQQLQQQAELLLRVEGAIEAFGLIGIEITPAEGPEPAENPE</sequence>
<dbReference type="GeneID" id="30308240"/>
<accession>A0A1D8KTW7</accession>
<dbReference type="Proteomes" id="UP000203902">
    <property type="component" value="Segment"/>
</dbReference>
<proteinExistence type="predicted"/>
<gene>
    <name evidence="1" type="ORF">C490910_186</name>
    <name evidence="2" type="ORF">S420910_185</name>
</gene>
<name>A0A1D8KTW7_9CAUD</name>
<dbReference type="EMBL" id="KU686213">
    <property type="protein sequence ID" value="AOV62373.1"/>
    <property type="molecule type" value="Genomic_DNA"/>
</dbReference>
<evidence type="ECO:0000313" key="2">
    <source>
        <dbReference type="EMBL" id="AOV62373.1"/>
    </source>
</evidence>
<evidence type="ECO:0000313" key="4">
    <source>
        <dbReference type="Proteomes" id="UP000226384"/>
    </source>
</evidence>